<dbReference type="AlphaFoldDB" id="A0AA97NVR1"/>
<feature type="compositionally biased region" description="Basic and acidic residues" evidence="3">
    <location>
        <begin position="72"/>
        <end position="87"/>
    </location>
</feature>
<name>A0AA97NVR1_PYRO3</name>
<dbReference type="InterPro" id="IPR004640">
    <property type="entry name" value="HscB"/>
</dbReference>
<dbReference type="Proteomes" id="UP000011086">
    <property type="component" value="Unassembled WGS sequence"/>
</dbReference>
<reference evidence="5" key="1">
    <citation type="journal article" date="2012" name="PLoS Genet.">
        <title>Comparative analysis of the genomes of two field isolates of the rice blast fungus Magnaporthe oryzae.</title>
        <authorList>
            <person name="Xue M."/>
            <person name="Yang J."/>
            <person name="Li Z."/>
            <person name="Hu S."/>
            <person name="Yao N."/>
            <person name="Dean R.A."/>
            <person name="Zhao W."/>
            <person name="Shen M."/>
            <person name="Zhang H."/>
            <person name="Li C."/>
            <person name="Liu L."/>
            <person name="Cao L."/>
            <person name="Xu X."/>
            <person name="Xing Y."/>
            <person name="Hsiang T."/>
            <person name="Zhang Z."/>
            <person name="Xu J.R."/>
            <person name="Peng Y.L."/>
        </authorList>
    </citation>
    <scope>NUCLEOTIDE SEQUENCE</scope>
    <source>
        <strain evidence="5">Y34</strain>
    </source>
</reference>
<dbReference type="PANTHER" id="PTHR14021:SF15">
    <property type="entry name" value="IRON-SULFUR CLUSTER CO-CHAPERONE PROTEIN HSCB"/>
    <property type="match status" value="1"/>
</dbReference>
<dbReference type="GO" id="GO:0051259">
    <property type="term" value="P:protein complex oligomerization"/>
    <property type="evidence" value="ECO:0007669"/>
    <property type="project" value="InterPro"/>
</dbReference>
<feature type="region of interest" description="Disordered" evidence="3">
    <location>
        <begin position="1025"/>
        <end position="1057"/>
    </location>
</feature>
<evidence type="ECO:0000256" key="1">
    <source>
        <dbReference type="ARBA" id="ARBA00010476"/>
    </source>
</evidence>
<dbReference type="NCBIfam" id="TIGR00714">
    <property type="entry name" value="hscB"/>
    <property type="match status" value="1"/>
</dbReference>
<gene>
    <name evidence="5" type="ORF">OOU_Y34scaffold00608g25</name>
</gene>
<feature type="region of interest" description="Disordered" evidence="3">
    <location>
        <begin position="1"/>
        <end position="160"/>
    </location>
</feature>
<feature type="compositionally biased region" description="Low complexity" evidence="3">
    <location>
        <begin position="1031"/>
        <end position="1047"/>
    </location>
</feature>
<evidence type="ECO:0000313" key="5">
    <source>
        <dbReference type="EMBL" id="ELQ37258.1"/>
    </source>
</evidence>
<feature type="region of interest" description="Disordered" evidence="3">
    <location>
        <begin position="951"/>
        <end position="1004"/>
    </location>
</feature>
<keyword evidence="2" id="KW-0143">Chaperone</keyword>
<dbReference type="GO" id="GO:0005739">
    <property type="term" value="C:mitochondrion"/>
    <property type="evidence" value="ECO:0007669"/>
    <property type="project" value="TreeGrafter"/>
</dbReference>
<feature type="compositionally biased region" description="Polar residues" evidence="3">
    <location>
        <begin position="681"/>
        <end position="695"/>
    </location>
</feature>
<dbReference type="Gene3D" id="1.20.1280.20">
    <property type="entry name" value="HscB, C-terminal domain"/>
    <property type="match status" value="1"/>
</dbReference>
<dbReference type="GO" id="GO:0001671">
    <property type="term" value="F:ATPase activator activity"/>
    <property type="evidence" value="ECO:0007669"/>
    <property type="project" value="InterPro"/>
</dbReference>
<dbReference type="InterPro" id="IPR036869">
    <property type="entry name" value="J_dom_sf"/>
</dbReference>
<dbReference type="PANTHER" id="PTHR14021">
    <property type="entry name" value="IRON-SULFUR CLUSTER CO-CHAPERONE PROTEIN HSCB"/>
    <property type="match status" value="1"/>
</dbReference>
<dbReference type="GO" id="GO:0051087">
    <property type="term" value="F:protein-folding chaperone binding"/>
    <property type="evidence" value="ECO:0007669"/>
    <property type="project" value="InterPro"/>
</dbReference>
<feature type="region of interest" description="Disordered" evidence="3">
    <location>
        <begin position="190"/>
        <end position="249"/>
    </location>
</feature>
<dbReference type="Pfam" id="PF07743">
    <property type="entry name" value="HSCB_C"/>
    <property type="match status" value="1"/>
</dbReference>
<dbReference type="Gene3D" id="3.80.10.10">
    <property type="entry name" value="Ribonuclease Inhibitor"/>
    <property type="match status" value="1"/>
</dbReference>
<feature type="compositionally biased region" description="Polar residues" evidence="3">
    <location>
        <begin position="203"/>
        <end position="228"/>
    </location>
</feature>
<feature type="compositionally biased region" description="Polar residues" evidence="3">
    <location>
        <begin position="951"/>
        <end position="969"/>
    </location>
</feature>
<dbReference type="InterPro" id="IPR009073">
    <property type="entry name" value="HscB_oligo_C"/>
</dbReference>
<dbReference type="InterPro" id="IPR032675">
    <property type="entry name" value="LRR_dom_sf"/>
</dbReference>
<feature type="region of interest" description="Disordered" evidence="3">
    <location>
        <begin position="658"/>
        <end position="721"/>
    </location>
</feature>
<feature type="compositionally biased region" description="Polar residues" evidence="3">
    <location>
        <begin position="706"/>
        <end position="721"/>
    </location>
</feature>
<dbReference type="SUPFAM" id="SSF47144">
    <property type="entry name" value="HSC20 (HSCB), C-terminal oligomerisation domain"/>
    <property type="match status" value="1"/>
</dbReference>
<dbReference type="EMBL" id="JH793781">
    <property type="protein sequence ID" value="ELQ37258.1"/>
    <property type="molecule type" value="Genomic_DNA"/>
</dbReference>
<feature type="compositionally biased region" description="Polar residues" evidence="3">
    <location>
        <begin position="55"/>
        <end position="69"/>
    </location>
</feature>
<comment type="similarity">
    <text evidence="1">Belongs to the HscB family.</text>
</comment>
<feature type="domain" description="Co-chaperone HscB C-terminal oligomerisation" evidence="4">
    <location>
        <begin position="1098"/>
        <end position="1169"/>
    </location>
</feature>
<evidence type="ECO:0000256" key="3">
    <source>
        <dbReference type="SAM" id="MobiDB-lite"/>
    </source>
</evidence>
<accession>A0AA97NVR1</accession>
<feature type="compositionally biased region" description="Basic and acidic residues" evidence="3">
    <location>
        <begin position="36"/>
        <end position="49"/>
    </location>
</feature>
<proteinExistence type="inferred from homology"/>
<sequence>MAGSAAMIQTGQSGPYPRDQFASGGPYPQAMPYQKQSREEFMMKTDRSYARARTQRQPENYYDQRQQTFPHHYQEHNRPNTQYEHRPNQHHAPPKSPNFAPQTNHHQQGPPSPGRQQNSPYQPHQYRSPHQQPQVQRLPAQRPPGSENQQTQHYSDPPRPVVETRAMTDRFPEGPPRPVAYNFPRRLSSANTASSATAGVSHDSFQSRMRNPSWASQTSTESFHSSLANPPPINRTGHFPRQQMKPRQPMKPGELFAALPGEVLEMILDNLKQQHLEPGSASCATCWMRDVCAVAMSGRKWLKFARNALYEDIQLNGADSAGHKKKYKGVTGTRLVLLRRSLRANPVLAGTVRSLKVPAPSQQQSVEEYHNLIATVIMACPNLERVRGFYPTYNHSFTRFFQAMSSRQRLKEMNWIVQASPFQRQQRVRKAPDDQLGRNLITPGDLQPQQTLAWLDNHANWRYLTNLTIHCIPGATLTPSTLLINTIDRLPSLQTLYLSGLPHNAFGDNELLSLPPLKKLSLFNLPGITSTGLSSFATCWNSRSLRSLSLVHCDIQWIPAMARMFSNLSSLENFAFVQSYPPMLPSDEVIWLFPYLASSSLKKLHWDIPSAKENASAADFIFSRSIQANGFPALRRLRAPADPEGLFQSACRPQERYDLPSDRFKNNKFGGRPALHHKRTGSQGSTASSQNSTESAKSKKGFLSPISPQTPVGSTTSSSEQPLCTDLHQARLAAQARQEAARLAPRFLVNVVDDDGSIADRFGLAGYMGDITSKIKYHLLPDDGTIDEKGGLVDVVDLLVDGGEDLTGNSTLATAKGIANGEGGNQGPATLTKKDKAKEKIEEPSRLKEGCQGRWNYGAVTEKKDKESETQLFRYTTTITIMQKTLITAQRRPEQLVQLCAVCARGASGASTTARRYATQSARRYQTLSQAASVAPRTPIRACRPSSTILRGFSSTAAGRTETSGAATNDTKKEQPPRSSEPDYYALFPQTLPSGPPPSGPFAIDTRALRREYLQLQAAVHPDFHHAAGGSSETDNSANSSSNSAHSPARRRAEAASSHINAAYKTLSSPLLRAQYLLDRQHGLDLAGDEAASLAAPDPELLGEVMMVREEVDEAEVEADLEGPRQENEERIRECEEGLGRAFAEGRVDEAVALTVRLKYWLNVRETIDNWEPGRPAVLQH</sequence>
<dbReference type="SUPFAM" id="SSF52047">
    <property type="entry name" value="RNI-like"/>
    <property type="match status" value="1"/>
</dbReference>
<protein>
    <recommendedName>
        <fullName evidence="4">Co-chaperone HscB C-terminal oligomerisation domain-containing protein</fullName>
    </recommendedName>
</protein>
<dbReference type="GO" id="GO:0044571">
    <property type="term" value="P:[2Fe-2S] cluster assembly"/>
    <property type="evidence" value="ECO:0007669"/>
    <property type="project" value="InterPro"/>
</dbReference>
<evidence type="ECO:0000256" key="2">
    <source>
        <dbReference type="ARBA" id="ARBA00023186"/>
    </source>
</evidence>
<dbReference type="SUPFAM" id="SSF46565">
    <property type="entry name" value="Chaperone J-domain"/>
    <property type="match status" value="1"/>
</dbReference>
<evidence type="ECO:0000259" key="4">
    <source>
        <dbReference type="Pfam" id="PF07743"/>
    </source>
</evidence>
<dbReference type="Gene3D" id="1.10.287.110">
    <property type="entry name" value="DnaJ domain"/>
    <property type="match status" value="1"/>
</dbReference>
<feature type="compositionally biased region" description="Polar residues" evidence="3">
    <location>
        <begin position="99"/>
        <end position="122"/>
    </location>
</feature>
<dbReference type="InterPro" id="IPR036386">
    <property type="entry name" value="HscB_C_sf"/>
</dbReference>
<organism evidence="5">
    <name type="scientific">Pyricularia oryzae (strain Y34)</name>
    <name type="common">Rice blast fungus</name>
    <name type="synonym">Magnaporthe oryzae</name>
    <dbReference type="NCBI Taxonomy" id="1143189"/>
    <lineage>
        <taxon>Eukaryota</taxon>
        <taxon>Fungi</taxon>
        <taxon>Dikarya</taxon>
        <taxon>Ascomycota</taxon>
        <taxon>Pezizomycotina</taxon>
        <taxon>Sordariomycetes</taxon>
        <taxon>Sordariomycetidae</taxon>
        <taxon>Magnaporthales</taxon>
        <taxon>Pyriculariaceae</taxon>
        <taxon>Pyricularia</taxon>
    </lineage>
</organism>